<accession>A0A6A4DRQ7</accession>
<reference evidence="7 8" key="1">
    <citation type="submission" date="2018-08" db="EMBL/GenBank/DDBJ databases">
        <title>Genomic investigation of the strawberry pathogen Phytophthora fragariae indicates pathogenicity is determined by transcriptional variation in three key races.</title>
        <authorList>
            <person name="Adams T.M."/>
            <person name="Armitage A.D."/>
            <person name="Sobczyk M.K."/>
            <person name="Bates H.J."/>
            <person name="Dunwell J.M."/>
            <person name="Nellist C.F."/>
            <person name="Harrison R.J."/>
        </authorList>
    </citation>
    <scope>NUCLEOTIDE SEQUENCE [LARGE SCALE GENOMIC DNA]</scope>
    <source>
        <strain evidence="7 8">A4</strain>
    </source>
</reference>
<dbReference type="PRINTS" id="PR00792">
    <property type="entry name" value="PEPSIN"/>
</dbReference>
<dbReference type="CDD" id="cd00637">
    <property type="entry name" value="7tm_classA_rhodopsin-like"/>
    <property type="match status" value="1"/>
</dbReference>
<sequence length="1714" mass="191530">MDRVELSREANVHEWRGLWELRCQQRQQEVAETLSNLPEFLNGFESEHEREEALAYVQFEQDLHSKVHTVKDQRFGNIDTTEQLTGAHLAISYLRSTKIDSWFVPEYDIEFDSYDAYSDDINGSKHRGKWRRAQVLVRKLKLTATLRRNDQEVFKANIKIWHKLRHPHIVQVFGACHVNPPFFVCEYVSGEQLSDFLRMHPDEVWNKLYEAALGLQYLHDKQVVHGDLRCSNILVGGDGSAKLSDFGFSMLDPEVSASGKPELKSGDKPNLEWRAPEVLQGEKATFASDIYSFGMCILEVVSGQYPADSGDDVYELVKQMCQYSPSDRISVFNVVDWFEKRSGSCCGPQLYFGKSLDELDKIPGDGDDEAKREAAESGCSSLLCDLTANMSRSTTSSASDFGIPDAIMTSNTPSTTKTWFIDQKDITFSSSKAFGSGGFAKVYHGTWRQAPVVLRRVRIQNEKDLATFLNEVKIWHKLRHPHIVQLFGACHIGQPFFVCEYAAGGELSDYLRVNPDEVWNKLYEAALGLQYLHDKQVMHGDIKGNNILVGRDGSAKLSDFGFSTLESNDSATSAIGLVSGDNPKLGAIRWRSPEVLRGDKATLKSDIYSFGMCILEAVSGKRPWFGIDYDVSVRYHVKEQLLPQRPENCGEDVYELVKQMCRFHPSDRIPISDVVRKLEILQHKHAPQPCVAVDSREVHVDAMPLSWSNLGDVEVSLFPIKDILAEMSTICSSLTGVDLMDRDVCDRLDDVFKQLQSRHGTATKEVVQRFGQLLLLVHQRLKRTSTSASVQASRHTASRQRADITSSVHEDLDLFMDMAMLCRSAEVHKWRELLLLRQKQQQQEMLTKLENFPELLGDITSAEEREDVLAYLRFELRTHPSSYLPVAKGAKTNVMHDETGMVPQFSSSMKLPKWFIPEYEVQFDSFGEFGQGSFGAVYRGRWMGADVVVKSVELFDPSIDRETPSSSARLVFESEVGIWYSLHHPNIIQFLAAPLRIPLSASSQRRDAQSLLQFHTPPEASAASALDVSGVFSSLSVLQPEPEAAVLYDAQQLAAEGHVPLENFMEFQFFGPVAIGSPPQEVLVCFDTGSSDLWVPGRSCEACAGLERFNHSRSSTYRESATRPAFAVQYGSGKVNGHFGQDVVRVAQFEVKDTTVGIVHTEEESMARMKADGLLGLAFDGLSTFSHPPLFFALLEQYPELDSVFAFYLSPDPNSDGSELHLGGYDHDFLHALQATWQMTDVLPQFGQWTFWRIHLHSVNVGKHRNACADGCVAFVDSGTSLIGIPGTLYLNFLYEVATFAQNQGCYCGFVQYGFQCFLCAPEDFPPLRIGVGGHHYYVLEGSDYTLCVGLTCIVLVQPSGQEMWVLGDVFMKKFYSLYDVKKKQMGFACPANSTLCGVEDVDDTVSSDDTDALPPQQSSPFFENSFNMYDMDTHAVLVLFLSGLSLVGSGFIVSSFVQYPILRSFRSFSLFFWLSVCTLGYNLTLWIAGVWRVHQTHVFFCALLKSTQQFFGTAILLFSAAVGLELIRAVRWTHSSTVEYKLVYHVVIWCSAAFTGAFSLLTGVIGFLPDGAGPCRACFVGHSPGWARVFLFYLPATLTLTFAGTAVYLAYTSSAGQSLPSQAERARRSSGQLLSSCVATVAALFLPTFFGWLQAFGAEWVTSGFLLYLSELCFYSQGLLNALSWAFNPSYRVARYRGNNATGGEGMRLMGPN</sequence>
<dbReference type="GO" id="GO:0004190">
    <property type="term" value="F:aspartic-type endopeptidase activity"/>
    <property type="evidence" value="ECO:0007669"/>
    <property type="project" value="InterPro"/>
</dbReference>
<protein>
    <recommendedName>
        <fullName evidence="9">Protein kinase domain-containing protein</fullName>
    </recommendedName>
</protein>
<dbReference type="InterPro" id="IPR008266">
    <property type="entry name" value="Tyr_kinase_AS"/>
</dbReference>
<feature type="transmembrane region" description="Helical" evidence="4">
    <location>
        <begin position="1543"/>
        <end position="1570"/>
    </location>
</feature>
<dbReference type="InterPro" id="IPR034164">
    <property type="entry name" value="Pepsin-like_dom"/>
</dbReference>
<organism evidence="7 8">
    <name type="scientific">Phytophthora fragariae</name>
    <dbReference type="NCBI Taxonomy" id="53985"/>
    <lineage>
        <taxon>Eukaryota</taxon>
        <taxon>Sar</taxon>
        <taxon>Stramenopiles</taxon>
        <taxon>Oomycota</taxon>
        <taxon>Peronosporomycetes</taxon>
        <taxon>Peronosporales</taxon>
        <taxon>Peronosporaceae</taxon>
        <taxon>Phytophthora</taxon>
    </lineage>
</organism>
<dbReference type="PANTHER" id="PTHR44329">
    <property type="entry name" value="SERINE/THREONINE-PROTEIN KINASE TNNI3K-RELATED"/>
    <property type="match status" value="1"/>
</dbReference>
<evidence type="ECO:0000256" key="4">
    <source>
        <dbReference type="SAM" id="Phobius"/>
    </source>
</evidence>
<evidence type="ECO:0008006" key="9">
    <source>
        <dbReference type="Google" id="ProtNLM"/>
    </source>
</evidence>
<dbReference type="GO" id="GO:0004674">
    <property type="term" value="F:protein serine/threonine kinase activity"/>
    <property type="evidence" value="ECO:0007669"/>
    <property type="project" value="TreeGrafter"/>
</dbReference>
<dbReference type="FunFam" id="2.40.70.10:FF:000149">
    <property type="entry name" value="Uncharacterized protein"/>
    <property type="match status" value="1"/>
</dbReference>
<dbReference type="PROSITE" id="PS00108">
    <property type="entry name" value="PROTEIN_KINASE_ST"/>
    <property type="match status" value="1"/>
</dbReference>
<dbReference type="InterPro" id="IPR001461">
    <property type="entry name" value="Aspartic_peptidase_A1"/>
</dbReference>
<comment type="caution">
    <text evidence="7">The sequence shown here is derived from an EMBL/GenBank/DDBJ whole genome shotgun (WGS) entry which is preliminary data.</text>
</comment>
<evidence type="ECO:0000256" key="3">
    <source>
        <dbReference type="PIRSR" id="PIRSR601461-2"/>
    </source>
</evidence>
<feature type="transmembrane region" description="Helical" evidence="4">
    <location>
        <begin position="1436"/>
        <end position="1459"/>
    </location>
</feature>
<dbReference type="Proteomes" id="UP000437068">
    <property type="component" value="Unassembled WGS sequence"/>
</dbReference>
<dbReference type="Gene3D" id="1.10.510.10">
    <property type="entry name" value="Transferase(Phosphotransferase) domain 1"/>
    <property type="match status" value="2"/>
</dbReference>
<feature type="disulfide bond" evidence="3">
    <location>
        <begin position="1268"/>
        <end position="1272"/>
    </location>
</feature>
<keyword evidence="4" id="KW-0472">Membrane</keyword>
<dbReference type="InterPro" id="IPR033121">
    <property type="entry name" value="PEPTIDASE_A1"/>
</dbReference>
<dbReference type="Gene3D" id="2.40.70.10">
    <property type="entry name" value="Acid Proteases"/>
    <property type="match status" value="2"/>
</dbReference>
<feature type="transmembrane region" description="Helical" evidence="4">
    <location>
        <begin position="1633"/>
        <end position="1654"/>
    </location>
</feature>
<proteinExistence type="inferred from homology"/>
<dbReference type="PRINTS" id="PR00109">
    <property type="entry name" value="TYRKINASE"/>
</dbReference>
<gene>
    <name evidence="7" type="ORF">PF001_g9710</name>
</gene>
<dbReference type="SMART" id="SM00220">
    <property type="entry name" value="S_TKc"/>
    <property type="match status" value="2"/>
</dbReference>
<dbReference type="Pfam" id="PF00026">
    <property type="entry name" value="Asp"/>
    <property type="match status" value="1"/>
</dbReference>
<feature type="active site" evidence="2">
    <location>
        <position position="1087"/>
    </location>
</feature>
<dbReference type="PANTHER" id="PTHR44329:SF214">
    <property type="entry name" value="PROTEIN KINASE DOMAIN-CONTAINING PROTEIN"/>
    <property type="match status" value="1"/>
</dbReference>
<dbReference type="Gene3D" id="1.20.1070.10">
    <property type="entry name" value="Rhodopsin 7-helix transmembrane proteins"/>
    <property type="match status" value="1"/>
</dbReference>
<dbReference type="SUPFAM" id="SSF81321">
    <property type="entry name" value="Family A G protein-coupled receptor-like"/>
    <property type="match status" value="1"/>
</dbReference>
<evidence type="ECO:0000259" key="5">
    <source>
        <dbReference type="PROSITE" id="PS50011"/>
    </source>
</evidence>
<keyword evidence="4" id="KW-1133">Transmembrane helix</keyword>
<feature type="active site" evidence="2">
    <location>
        <position position="1277"/>
    </location>
</feature>
<dbReference type="FunFam" id="2.40.70.10:FF:000103">
    <property type="entry name" value="Aspartyl protease family"/>
    <property type="match status" value="1"/>
</dbReference>
<dbReference type="Pfam" id="PF07714">
    <property type="entry name" value="PK_Tyr_Ser-Thr"/>
    <property type="match status" value="2"/>
</dbReference>
<dbReference type="PROSITE" id="PS51767">
    <property type="entry name" value="PEPTIDASE_A1"/>
    <property type="match status" value="1"/>
</dbReference>
<dbReference type="InterPro" id="IPR008271">
    <property type="entry name" value="Ser/Thr_kinase_AS"/>
</dbReference>
<comment type="similarity">
    <text evidence="1">Belongs to the peptidase A1 family.</text>
</comment>
<feature type="domain" description="Protein kinase" evidence="5">
    <location>
        <begin position="428"/>
        <end position="681"/>
    </location>
</feature>
<dbReference type="Gene3D" id="3.30.200.20">
    <property type="entry name" value="Phosphorylase Kinase, domain 1"/>
    <property type="match status" value="1"/>
</dbReference>
<evidence type="ECO:0000313" key="7">
    <source>
        <dbReference type="EMBL" id="KAE9311475.1"/>
    </source>
</evidence>
<dbReference type="InterPro" id="IPR011009">
    <property type="entry name" value="Kinase-like_dom_sf"/>
</dbReference>
<feature type="transmembrane region" description="Helical" evidence="4">
    <location>
        <begin position="1666"/>
        <end position="1688"/>
    </location>
</feature>
<feature type="domain" description="Peptidase A1" evidence="6">
    <location>
        <begin position="1069"/>
        <end position="1389"/>
    </location>
</feature>
<dbReference type="InterPro" id="IPR000719">
    <property type="entry name" value="Prot_kinase_dom"/>
</dbReference>
<keyword evidence="3" id="KW-1015">Disulfide bond</keyword>
<evidence type="ECO:0000256" key="1">
    <source>
        <dbReference type="ARBA" id="ARBA00007447"/>
    </source>
</evidence>
<dbReference type="GO" id="GO:0006508">
    <property type="term" value="P:proteolysis"/>
    <property type="evidence" value="ECO:0007669"/>
    <property type="project" value="InterPro"/>
</dbReference>
<dbReference type="InterPro" id="IPR021109">
    <property type="entry name" value="Peptidase_aspartic_dom_sf"/>
</dbReference>
<keyword evidence="4" id="KW-0812">Transmembrane</keyword>
<dbReference type="PROSITE" id="PS00109">
    <property type="entry name" value="PROTEIN_KINASE_TYR"/>
    <property type="match status" value="1"/>
</dbReference>
<dbReference type="EMBL" id="QXGE01000473">
    <property type="protein sequence ID" value="KAE9311475.1"/>
    <property type="molecule type" value="Genomic_DNA"/>
</dbReference>
<dbReference type="InterPro" id="IPR001245">
    <property type="entry name" value="Ser-Thr/Tyr_kinase_cat_dom"/>
</dbReference>
<feature type="transmembrane region" description="Helical" evidence="4">
    <location>
        <begin position="1590"/>
        <end position="1612"/>
    </location>
</feature>
<feature type="transmembrane region" description="Helical" evidence="4">
    <location>
        <begin position="1471"/>
        <end position="1492"/>
    </location>
</feature>
<feature type="transmembrane region" description="Helical" evidence="4">
    <location>
        <begin position="1512"/>
        <end position="1531"/>
    </location>
</feature>
<dbReference type="SUPFAM" id="SSF56112">
    <property type="entry name" value="Protein kinase-like (PK-like)"/>
    <property type="match status" value="3"/>
</dbReference>
<dbReference type="GO" id="GO:0005524">
    <property type="term" value="F:ATP binding"/>
    <property type="evidence" value="ECO:0007669"/>
    <property type="project" value="InterPro"/>
</dbReference>
<dbReference type="PROSITE" id="PS50011">
    <property type="entry name" value="PROTEIN_KINASE_DOM"/>
    <property type="match status" value="2"/>
</dbReference>
<feature type="domain" description="Protein kinase" evidence="5">
    <location>
        <begin position="111"/>
        <end position="383"/>
    </location>
</feature>
<dbReference type="InterPro" id="IPR051681">
    <property type="entry name" value="Ser/Thr_Kinases-Pseudokinases"/>
</dbReference>
<evidence type="ECO:0000313" key="8">
    <source>
        <dbReference type="Proteomes" id="UP000437068"/>
    </source>
</evidence>
<dbReference type="CDD" id="cd05471">
    <property type="entry name" value="pepsin_like"/>
    <property type="match status" value="1"/>
</dbReference>
<dbReference type="SUPFAM" id="SSF50630">
    <property type="entry name" value="Acid proteases"/>
    <property type="match status" value="1"/>
</dbReference>
<evidence type="ECO:0000259" key="6">
    <source>
        <dbReference type="PROSITE" id="PS51767"/>
    </source>
</evidence>
<evidence type="ECO:0000256" key="2">
    <source>
        <dbReference type="PIRSR" id="PIRSR601461-1"/>
    </source>
</evidence>
<name>A0A6A4DRQ7_9STRA</name>